<evidence type="ECO:0000256" key="3">
    <source>
        <dbReference type="ARBA" id="ARBA00022777"/>
    </source>
</evidence>
<reference evidence="5" key="1">
    <citation type="journal article" date="2020" name="Biotechnol. Biofuels">
        <title>New insights from the biogas microbiome by comprehensive genome-resolved metagenomics of nearly 1600 species originating from multiple anaerobic digesters.</title>
        <authorList>
            <person name="Campanaro S."/>
            <person name="Treu L."/>
            <person name="Rodriguez-R L.M."/>
            <person name="Kovalovszki A."/>
            <person name="Ziels R.M."/>
            <person name="Maus I."/>
            <person name="Zhu X."/>
            <person name="Kougias P.G."/>
            <person name="Basile A."/>
            <person name="Luo G."/>
            <person name="Schluter A."/>
            <person name="Konstantinidis K.T."/>
            <person name="Angelidaki I."/>
        </authorList>
    </citation>
    <scope>NUCLEOTIDE SEQUENCE</scope>
    <source>
        <strain evidence="5">AS01afH2WH_6</strain>
    </source>
</reference>
<dbReference type="PANTHER" id="PTHR21599:SF0">
    <property type="entry name" value="GLYCERATE KINASE"/>
    <property type="match status" value="1"/>
</dbReference>
<evidence type="ECO:0000256" key="2">
    <source>
        <dbReference type="ARBA" id="ARBA00022679"/>
    </source>
</evidence>
<protein>
    <submittedName>
        <fullName evidence="5">Glycerate kinase</fullName>
    </submittedName>
</protein>
<dbReference type="NCBIfam" id="TIGR00045">
    <property type="entry name" value="glycerate kinase"/>
    <property type="match status" value="1"/>
</dbReference>
<dbReference type="InterPro" id="IPR018197">
    <property type="entry name" value="Glycerate_kinase_RE-like"/>
</dbReference>
<sequence length="393" mass="40795">MKIIIAPDSFKASLSAIDAARAMTEGITRAAPDTTCVMLPLADGGDGTVETLLRGITSASIEEQDGHEHSDASGARLRSIRVTDPLGRDTLASYGLMSDGHTAVIEMASASGLQYVDSSNANPLITTSYGTGELIRDALDQGVDTIILGLGGSATNDGGAGMAQALGIRLLDASNRDLPYGGAALAELSIIDTSKKDERLSHVNIQLACDVDNPLTGPSGASLVFGPQKGATPNMTGILDRALRHYAQVVREQLHREIESVPGSGAAGGLGAGCLAFTNATIHSGIEIMIQMLHLKEQAVDADYCFVGEGRTDAQTAHGKAPIGVARAVKATAPHCKVIAFTGALGQGIENLYEQGIDAIFCISPGAVSLDQAMHEAYGNLSRCCENVTRILK</sequence>
<dbReference type="Proteomes" id="UP000767327">
    <property type="component" value="Unassembled WGS sequence"/>
</dbReference>
<comment type="similarity">
    <text evidence="1 4">Belongs to the glycerate kinase type-1 family.</text>
</comment>
<dbReference type="GO" id="GO:0031388">
    <property type="term" value="P:organic acid phosphorylation"/>
    <property type="evidence" value="ECO:0007669"/>
    <property type="project" value="UniProtKB-UniRule"/>
</dbReference>
<dbReference type="Gene3D" id="3.40.50.10350">
    <property type="entry name" value="Glycerate kinase, domain 1"/>
    <property type="match status" value="1"/>
</dbReference>
<dbReference type="InterPro" id="IPR018193">
    <property type="entry name" value="Glyc_kinase_flavodox-like_fold"/>
</dbReference>
<accession>A0A971CZG3</accession>
<proteinExistence type="inferred from homology"/>
<reference evidence="5" key="2">
    <citation type="submission" date="2020-01" db="EMBL/GenBank/DDBJ databases">
        <authorList>
            <person name="Campanaro S."/>
        </authorList>
    </citation>
    <scope>NUCLEOTIDE SEQUENCE</scope>
    <source>
        <strain evidence="5">AS01afH2WH_6</strain>
    </source>
</reference>
<dbReference type="InterPro" id="IPR004381">
    <property type="entry name" value="Glycerate_kinase"/>
</dbReference>
<name>A0A971CZG3_9BIFI</name>
<keyword evidence="3 4" id="KW-0418">Kinase</keyword>
<evidence type="ECO:0000313" key="5">
    <source>
        <dbReference type="EMBL" id="NLT79547.1"/>
    </source>
</evidence>
<evidence type="ECO:0000256" key="1">
    <source>
        <dbReference type="ARBA" id="ARBA00006284"/>
    </source>
</evidence>
<dbReference type="EMBL" id="JAAXZR010000019">
    <property type="protein sequence ID" value="NLT79547.1"/>
    <property type="molecule type" value="Genomic_DNA"/>
</dbReference>
<dbReference type="RefSeq" id="WP_273173661.1">
    <property type="nucleotide sequence ID" value="NZ_JAAXZR010000019.1"/>
</dbReference>
<dbReference type="GO" id="GO:0008887">
    <property type="term" value="F:glycerate kinase activity"/>
    <property type="evidence" value="ECO:0007669"/>
    <property type="project" value="UniProtKB-UniRule"/>
</dbReference>
<keyword evidence="2 4" id="KW-0808">Transferase</keyword>
<organism evidence="5 6">
    <name type="scientific">Bifidobacterium crudilactis</name>
    <dbReference type="NCBI Taxonomy" id="327277"/>
    <lineage>
        <taxon>Bacteria</taxon>
        <taxon>Bacillati</taxon>
        <taxon>Actinomycetota</taxon>
        <taxon>Actinomycetes</taxon>
        <taxon>Bifidobacteriales</taxon>
        <taxon>Bifidobacteriaceae</taxon>
        <taxon>Bifidobacterium</taxon>
    </lineage>
</organism>
<dbReference type="PIRSF" id="PIRSF006078">
    <property type="entry name" value="GlxK"/>
    <property type="match status" value="1"/>
</dbReference>
<dbReference type="SUPFAM" id="SSF110738">
    <property type="entry name" value="Glycerate kinase I"/>
    <property type="match status" value="1"/>
</dbReference>
<evidence type="ECO:0000313" key="6">
    <source>
        <dbReference type="Proteomes" id="UP000767327"/>
    </source>
</evidence>
<comment type="caution">
    <text evidence="5">The sequence shown here is derived from an EMBL/GenBank/DDBJ whole genome shotgun (WGS) entry which is preliminary data.</text>
</comment>
<dbReference type="AlphaFoldDB" id="A0A971CZG3"/>
<dbReference type="Gene3D" id="3.90.1510.10">
    <property type="entry name" value="Glycerate kinase, domain 2"/>
    <property type="match status" value="1"/>
</dbReference>
<dbReference type="Pfam" id="PF02595">
    <property type="entry name" value="Gly_kinase"/>
    <property type="match status" value="1"/>
</dbReference>
<evidence type="ECO:0000256" key="4">
    <source>
        <dbReference type="PIRNR" id="PIRNR006078"/>
    </source>
</evidence>
<dbReference type="InterPro" id="IPR036129">
    <property type="entry name" value="Glycerate_kinase_sf"/>
</dbReference>
<gene>
    <name evidence="5" type="ORF">GXW98_04575</name>
</gene>
<dbReference type="PANTHER" id="PTHR21599">
    <property type="entry name" value="GLYCERATE KINASE"/>
    <property type="match status" value="1"/>
</dbReference>